<name>A0A0B6ZRC0_9EUPU</name>
<dbReference type="EMBL" id="HACG01023501">
    <property type="protein sequence ID" value="CEK70366.1"/>
    <property type="molecule type" value="Transcribed_RNA"/>
</dbReference>
<evidence type="ECO:0000256" key="6">
    <source>
        <dbReference type="ARBA" id="ARBA00023228"/>
    </source>
</evidence>
<keyword evidence="4 8" id="KW-1133">Transmembrane helix</keyword>
<keyword evidence="3 8" id="KW-0812">Transmembrane</keyword>
<evidence type="ECO:0000256" key="5">
    <source>
        <dbReference type="ARBA" id="ARBA00023136"/>
    </source>
</evidence>
<keyword evidence="5 8" id="KW-0472">Membrane</keyword>
<comment type="subcellular location">
    <subcellularLocation>
        <location evidence="1">Endomembrane system</location>
        <topology evidence="1">Multi-pass membrane protein</topology>
    </subcellularLocation>
    <subcellularLocation>
        <location evidence="2">Lysosome membrane</location>
    </subcellularLocation>
</comment>
<dbReference type="GO" id="GO:0012505">
    <property type="term" value="C:endomembrane system"/>
    <property type="evidence" value="ECO:0007669"/>
    <property type="project" value="UniProtKB-SubCell"/>
</dbReference>
<keyword evidence="6" id="KW-0458">Lysosome</keyword>
<dbReference type="InterPro" id="IPR029723">
    <property type="entry name" value="GPR137"/>
</dbReference>
<feature type="transmembrane region" description="Helical" evidence="8">
    <location>
        <begin position="74"/>
        <end position="98"/>
    </location>
</feature>
<dbReference type="PANTHER" id="PTHR15146">
    <property type="entry name" value="INTEGRAL MEMBRANE PROTEIN GPR137"/>
    <property type="match status" value="1"/>
</dbReference>
<evidence type="ECO:0000256" key="4">
    <source>
        <dbReference type="ARBA" id="ARBA00022989"/>
    </source>
</evidence>
<reference evidence="9" key="1">
    <citation type="submission" date="2014-12" db="EMBL/GenBank/DDBJ databases">
        <title>Insight into the proteome of Arion vulgaris.</title>
        <authorList>
            <person name="Aradska J."/>
            <person name="Bulat T."/>
            <person name="Smidak R."/>
            <person name="Sarate P."/>
            <person name="Gangsoo J."/>
            <person name="Sialana F."/>
            <person name="Bilban M."/>
            <person name="Lubec G."/>
        </authorList>
    </citation>
    <scope>NUCLEOTIDE SEQUENCE</scope>
    <source>
        <tissue evidence="9">Skin</tissue>
    </source>
</reference>
<dbReference type="GO" id="GO:1904263">
    <property type="term" value="P:positive regulation of TORC1 signaling"/>
    <property type="evidence" value="ECO:0007669"/>
    <property type="project" value="TreeGrafter"/>
</dbReference>
<evidence type="ECO:0000256" key="7">
    <source>
        <dbReference type="SAM" id="MobiDB-lite"/>
    </source>
</evidence>
<evidence type="ECO:0000256" key="3">
    <source>
        <dbReference type="ARBA" id="ARBA00022692"/>
    </source>
</evidence>
<evidence type="ECO:0000256" key="2">
    <source>
        <dbReference type="ARBA" id="ARBA00004656"/>
    </source>
</evidence>
<feature type="region of interest" description="Disordered" evidence="7">
    <location>
        <begin position="205"/>
        <end position="224"/>
    </location>
</feature>
<dbReference type="GO" id="GO:0005765">
    <property type="term" value="C:lysosomal membrane"/>
    <property type="evidence" value="ECO:0007669"/>
    <property type="project" value="UniProtKB-SubCell"/>
</dbReference>
<gene>
    <name evidence="9" type="primary">ORF73835</name>
</gene>
<dbReference type="PANTHER" id="PTHR15146:SF3">
    <property type="entry name" value="THH1_TOM1_TOM3 DOMAIN-CONTAINING PROTEIN"/>
    <property type="match status" value="1"/>
</dbReference>
<sequence>MTKMASTKRVLEAKGTTVRKAVVVTILITFLFLSRTIYNLVSICFATKRAPDFGFDWINVTDQADSVSKLPGSLAYVSFGVVLFVWEVLPVSIVVIFFRVKRLSAGQLFTDFTTQRSGPRVFFFDNQQRYDSDGDLLSQYTTDQFDVSSPQSYSSQSLATGRTPDSSSLCAIATAPSPQINASIAPSSVSNPVLSNKQDIDYGAIGGEGFTQTMTNPSHSAASK</sequence>
<dbReference type="AlphaFoldDB" id="A0A0B6ZRC0"/>
<proteinExistence type="predicted"/>
<organism evidence="9">
    <name type="scientific">Arion vulgaris</name>
    <dbReference type="NCBI Taxonomy" id="1028688"/>
    <lineage>
        <taxon>Eukaryota</taxon>
        <taxon>Metazoa</taxon>
        <taxon>Spiralia</taxon>
        <taxon>Lophotrochozoa</taxon>
        <taxon>Mollusca</taxon>
        <taxon>Gastropoda</taxon>
        <taxon>Heterobranchia</taxon>
        <taxon>Euthyneura</taxon>
        <taxon>Panpulmonata</taxon>
        <taxon>Eupulmonata</taxon>
        <taxon>Stylommatophora</taxon>
        <taxon>Helicina</taxon>
        <taxon>Arionoidea</taxon>
        <taxon>Arionidae</taxon>
        <taxon>Arion</taxon>
    </lineage>
</organism>
<evidence type="ECO:0000256" key="8">
    <source>
        <dbReference type="SAM" id="Phobius"/>
    </source>
</evidence>
<accession>A0A0B6ZRC0</accession>
<evidence type="ECO:0000256" key="1">
    <source>
        <dbReference type="ARBA" id="ARBA00004127"/>
    </source>
</evidence>
<feature type="compositionally biased region" description="Polar residues" evidence="7">
    <location>
        <begin position="210"/>
        <end position="224"/>
    </location>
</feature>
<feature type="transmembrane region" description="Helical" evidence="8">
    <location>
        <begin position="21"/>
        <end position="41"/>
    </location>
</feature>
<protein>
    <submittedName>
        <fullName evidence="9">Uncharacterized protein</fullName>
    </submittedName>
</protein>
<evidence type="ECO:0000313" key="9">
    <source>
        <dbReference type="EMBL" id="CEK70366.1"/>
    </source>
</evidence>